<evidence type="ECO:0000313" key="2">
    <source>
        <dbReference type="Proteomes" id="UP000002316"/>
    </source>
</evidence>
<dbReference type="Proteomes" id="UP000002316">
    <property type="component" value="Chromosome 10"/>
</dbReference>
<gene>
    <name evidence="1" type="ORF">TbgDal_X10980</name>
</gene>
<dbReference type="EMBL" id="FN554973">
    <property type="protein sequence ID" value="CBH16005.1"/>
    <property type="molecule type" value="Genomic_DNA"/>
</dbReference>
<evidence type="ECO:0000313" key="1">
    <source>
        <dbReference type="EMBL" id="CBH16005.1"/>
    </source>
</evidence>
<organism evidence="1 2">
    <name type="scientific">Trypanosoma brucei gambiense (strain MHOM/CI/86/DAL972)</name>
    <dbReference type="NCBI Taxonomy" id="679716"/>
    <lineage>
        <taxon>Eukaryota</taxon>
        <taxon>Discoba</taxon>
        <taxon>Euglenozoa</taxon>
        <taxon>Kinetoplastea</taxon>
        <taxon>Metakinetoplastina</taxon>
        <taxon>Trypanosomatida</taxon>
        <taxon>Trypanosomatidae</taxon>
        <taxon>Trypanosoma</taxon>
    </lineage>
</organism>
<dbReference type="VEuPathDB" id="TriTrypDB:Tbg972.10.10980"/>
<proteinExistence type="predicted"/>
<reference evidence="2" key="1">
    <citation type="journal article" date="2010" name="PLoS Negl. Trop. Dis.">
        <title>The genome sequence of Trypanosoma brucei gambiense, causative agent of chronic human african trypanosomiasis.</title>
        <authorList>
            <person name="Jackson A.P."/>
            <person name="Sanders M."/>
            <person name="Berry A."/>
            <person name="McQuillan J."/>
            <person name="Aslett M.A."/>
            <person name="Quail M.A."/>
            <person name="Chukualim B."/>
            <person name="Capewell P."/>
            <person name="MacLeod A."/>
            <person name="Melville S.E."/>
            <person name="Gibson W."/>
            <person name="Barry J.D."/>
            <person name="Berriman M."/>
            <person name="Hertz-Fowler C."/>
        </authorList>
    </citation>
    <scope>NUCLEOTIDE SEQUENCE [LARGE SCALE GENOMIC DNA]</scope>
    <source>
        <strain evidence="2">MHOM/CI/86/DAL972</strain>
    </source>
</reference>
<dbReference type="AlphaFoldDB" id="D0A411"/>
<sequence>MVLVVSLTIETELVTALDTKRVTGN</sequence>
<name>D0A411_TRYB9</name>
<dbReference type="RefSeq" id="XP_011778269.1">
    <property type="nucleotide sequence ID" value="XM_011779967.1"/>
</dbReference>
<dbReference type="GeneID" id="23864273"/>
<accession>D0A411</accession>
<dbReference type="KEGG" id="tbg:TbgDal_X10980"/>
<protein>
    <submittedName>
        <fullName evidence="1">Kinetoplast DNA-associated protein, putative</fullName>
    </submittedName>
</protein>